<proteinExistence type="predicted"/>
<protein>
    <submittedName>
        <fullName evidence="1">Genomic scaffold, ProqFM164S02</fullName>
    </submittedName>
</protein>
<keyword evidence="2" id="KW-1185">Reference proteome</keyword>
<evidence type="ECO:0000313" key="2">
    <source>
        <dbReference type="Proteomes" id="UP000030686"/>
    </source>
</evidence>
<accession>W6Q4M8</accession>
<dbReference type="AlphaFoldDB" id="W6Q4M8"/>
<organism evidence="1 2">
    <name type="scientific">Penicillium roqueforti (strain FM164)</name>
    <dbReference type="NCBI Taxonomy" id="1365484"/>
    <lineage>
        <taxon>Eukaryota</taxon>
        <taxon>Fungi</taxon>
        <taxon>Dikarya</taxon>
        <taxon>Ascomycota</taxon>
        <taxon>Pezizomycotina</taxon>
        <taxon>Eurotiomycetes</taxon>
        <taxon>Eurotiomycetidae</taxon>
        <taxon>Eurotiales</taxon>
        <taxon>Aspergillaceae</taxon>
        <taxon>Penicillium</taxon>
    </lineage>
</organism>
<dbReference type="Proteomes" id="UP000030686">
    <property type="component" value="Unassembled WGS sequence"/>
</dbReference>
<evidence type="ECO:0000313" key="1">
    <source>
        <dbReference type="EMBL" id="CDM31280.1"/>
    </source>
</evidence>
<reference evidence="1" key="1">
    <citation type="journal article" date="2014" name="Nat. Commun.">
        <title>Multiple recent horizontal transfers of a large genomic region in cheese making fungi.</title>
        <authorList>
            <person name="Cheeseman K."/>
            <person name="Ropars J."/>
            <person name="Renault P."/>
            <person name="Dupont J."/>
            <person name="Gouzy J."/>
            <person name="Branca A."/>
            <person name="Abraham A.L."/>
            <person name="Ceppi M."/>
            <person name="Conseiller E."/>
            <person name="Debuchy R."/>
            <person name="Malagnac F."/>
            <person name="Goarin A."/>
            <person name="Silar P."/>
            <person name="Lacoste S."/>
            <person name="Sallet E."/>
            <person name="Bensimon A."/>
            <person name="Giraud T."/>
            <person name="Brygoo Y."/>
        </authorList>
    </citation>
    <scope>NUCLEOTIDE SEQUENCE [LARGE SCALE GENOMIC DNA]</scope>
    <source>
        <strain evidence="1">FM164</strain>
    </source>
</reference>
<dbReference type="EMBL" id="HG792016">
    <property type="protein sequence ID" value="CDM31280.1"/>
    <property type="molecule type" value="Genomic_DNA"/>
</dbReference>
<sequence>MKDINEHSDPNTIQRNIPVPRTAFAASCNNTRQAGRHGGNARCTIKPRGFAINTDDLATRTSGALGGAAGLEATPAGFVTDMSRSRSCFVDYPDGYGMIQPPNMWLQGGLHKHYDGWALIEGPYLQFQF</sequence>
<name>W6Q4M8_PENRF</name>
<gene>
    <name evidence="1" type="ORF">PROQFM164_S02g001430</name>
</gene>